<keyword evidence="4" id="KW-1185">Reference proteome</keyword>
<evidence type="ECO:0000259" key="2">
    <source>
        <dbReference type="Pfam" id="PF10551"/>
    </source>
</evidence>
<dbReference type="PANTHER" id="PTHR31973">
    <property type="entry name" value="POLYPROTEIN, PUTATIVE-RELATED"/>
    <property type="match status" value="1"/>
</dbReference>
<dbReference type="AlphaFoldDB" id="A0AAD9XFG8"/>
<dbReference type="PANTHER" id="PTHR31973:SF199">
    <property type="entry name" value="SWIM-TYPE DOMAIN-CONTAINING PROTEIN"/>
    <property type="match status" value="1"/>
</dbReference>
<comment type="caution">
    <text evidence="3">The sequence shown here is derived from an EMBL/GenBank/DDBJ whole genome shotgun (WGS) entry which is preliminary data.</text>
</comment>
<feature type="region of interest" description="Disordered" evidence="1">
    <location>
        <begin position="111"/>
        <end position="170"/>
    </location>
</feature>
<dbReference type="EMBL" id="JANJYI010000002">
    <property type="protein sequence ID" value="KAK2658428.1"/>
    <property type="molecule type" value="Genomic_DNA"/>
</dbReference>
<accession>A0AAD9XFG8</accession>
<sequence>MVIDLYLECIQPLQAFRGDELIPSQQPESQDLMYDINDVEDNRESVVVAGCCDEPAGFGDRPDGCGDGPTSIGDRPSCFGDMHAGYSDESAGFGDRPGCFDDIFASFGDGHAGVNEQGDEEFTVENAKRAKSERKNKDLPCGSGSDNDDGSNDLGSWDGSNGEDDKARPNRKFTRRMYHEFNPRHDMQASVFRLGMEFSNVVVFRKAIKTHSVKHRRIVKFKKNDPNMIRNFAGMVEQLRNDTNVDASKCQYYRARSAAREMIQWSVKEQYSKLREYRTKIKMMNPDSSVIIKCSTSSGCANLMFYRLYMCLGAFKKGCKKGCRPILGLDYCFIKGYHVGQLLTVIGVDPNNQMYPVTYALVESECRETWLWFLELLGEDLELNNPRGIVWIIVKQKGLIDGIRELFPHSEH</sequence>
<evidence type="ECO:0000313" key="4">
    <source>
        <dbReference type="Proteomes" id="UP001280121"/>
    </source>
</evidence>
<dbReference type="InterPro" id="IPR018289">
    <property type="entry name" value="MULE_transposase_dom"/>
</dbReference>
<evidence type="ECO:0000256" key="1">
    <source>
        <dbReference type="SAM" id="MobiDB-lite"/>
    </source>
</evidence>
<evidence type="ECO:0000313" key="3">
    <source>
        <dbReference type="EMBL" id="KAK2658428.1"/>
    </source>
</evidence>
<name>A0AAD9XFG8_9ROSI</name>
<proteinExistence type="predicted"/>
<organism evidence="3 4">
    <name type="scientific">Dipteronia dyeriana</name>
    <dbReference type="NCBI Taxonomy" id="168575"/>
    <lineage>
        <taxon>Eukaryota</taxon>
        <taxon>Viridiplantae</taxon>
        <taxon>Streptophyta</taxon>
        <taxon>Embryophyta</taxon>
        <taxon>Tracheophyta</taxon>
        <taxon>Spermatophyta</taxon>
        <taxon>Magnoliopsida</taxon>
        <taxon>eudicotyledons</taxon>
        <taxon>Gunneridae</taxon>
        <taxon>Pentapetalae</taxon>
        <taxon>rosids</taxon>
        <taxon>malvids</taxon>
        <taxon>Sapindales</taxon>
        <taxon>Sapindaceae</taxon>
        <taxon>Hippocastanoideae</taxon>
        <taxon>Acereae</taxon>
        <taxon>Dipteronia</taxon>
    </lineage>
</organism>
<dbReference type="Pfam" id="PF10551">
    <property type="entry name" value="MULE"/>
    <property type="match status" value="1"/>
</dbReference>
<gene>
    <name evidence="3" type="ORF">Ddye_004961</name>
</gene>
<dbReference type="Proteomes" id="UP001280121">
    <property type="component" value="Unassembled WGS sequence"/>
</dbReference>
<feature type="compositionally biased region" description="Basic and acidic residues" evidence="1">
    <location>
        <begin position="126"/>
        <end position="138"/>
    </location>
</feature>
<feature type="domain" description="MULE transposase" evidence="2">
    <location>
        <begin position="327"/>
        <end position="412"/>
    </location>
</feature>
<protein>
    <recommendedName>
        <fullName evidence="2">MULE transposase domain-containing protein</fullName>
    </recommendedName>
</protein>
<reference evidence="3" key="1">
    <citation type="journal article" date="2023" name="Plant J.">
        <title>Genome sequences and population genomics provide insights into the demographic history, inbreeding, and mutation load of two 'living fossil' tree species of Dipteronia.</title>
        <authorList>
            <person name="Feng Y."/>
            <person name="Comes H.P."/>
            <person name="Chen J."/>
            <person name="Zhu S."/>
            <person name="Lu R."/>
            <person name="Zhang X."/>
            <person name="Li P."/>
            <person name="Qiu J."/>
            <person name="Olsen K.M."/>
            <person name="Qiu Y."/>
        </authorList>
    </citation>
    <scope>NUCLEOTIDE SEQUENCE</scope>
    <source>
        <strain evidence="3">KIB01</strain>
    </source>
</reference>